<dbReference type="SUPFAM" id="SSF48439">
    <property type="entry name" value="Protein prenylyltransferase"/>
    <property type="match status" value="1"/>
</dbReference>
<keyword evidence="3" id="KW-0808">Transferase</keyword>
<organism evidence="5 6">
    <name type="scientific">Phialemonium thermophilum</name>
    <dbReference type="NCBI Taxonomy" id="223376"/>
    <lineage>
        <taxon>Eukaryota</taxon>
        <taxon>Fungi</taxon>
        <taxon>Dikarya</taxon>
        <taxon>Ascomycota</taxon>
        <taxon>Pezizomycotina</taxon>
        <taxon>Sordariomycetes</taxon>
        <taxon>Sordariomycetidae</taxon>
        <taxon>Cephalothecales</taxon>
        <taxon>Cephalothecaceae</taxon>
        <taxon>Phialemonium</taxon>
    </lineage>
</organism>
<dbReference type="PANTHER" id="PTHR11129">
    <property type="entry name" value="PROTEIN FARNESYLTRANSFERASE ALPHA SUBUNIT/RAB GERANYLGERANYL TRANSFERASE ALPHA SUBUNIT"/>
    <property type="match status" value="1"/>
</dbReference>
<sequence length="341" mass="38480">MSRALDAVLASSLECDTGCEAYDAISEVLSLSSTSDLLDIEILGSSHILGGETYVLRDGRAVGISKIGLAQAFFTARAVLNKALRERTAAPSDEELMTATLVVLLMDPEHLTAANVRKRIIQRRLSCSSGAEGRACVLLEKRVVDSLLTSRLHRHTKSPTLWSHRRWLVGCWQSLQMRVNVLDDIVGVVAVAGERHPRNYYGWSHARWLMSLDVQTPSEEVLLATKEWCLRHRDDTSGWSFLCFLLTVTVSDDKSICSGIFREVLTLVMNLRWTNESVWVFLRTLAARGLLGDDAHAEFERACSRLIESTKDSAEQMRLQTCYSWYNTYRWKSETYFGRVL</sequence>
<comment type="caution">
    <text evidence="5">The sequence shown here is derived from an EMBL/GenBank/DDBJ whole genome shotgun (WGS) entry which is preliminary data.</text>
</comment>
<dbReference type="Gene3D" id="1.25.40.120">
    <property type="entry name" value="Protein prenylyltransferase"/>
    <property type="match status" value="1"/>
</dbReference>
<dbReference type="InterPro" id="IPR002088">
    <property type="entry name" value="Prenyl_trans_a"/>
</dbReference>
<dbReference type="Proteomes" id="UP001586593">
    <property type="component" value="Unassembled WGS sequence"/>
</dbReference>
<keyword evidence="2" id="KW-0637">Prenyltransferase</keyword>
<evidence type="ECO:0000313" key="6">
    <source>
        <dbReference type="Proteomes" id="UP001586593"/>
    </source>
</evidence>
<evidence type="ECO:0000256" key="1">
    <source>
        <dbReference type="ARBA" id="ARBA00006734"/>
    </source>
</evidence>
<evidence type="ECO:0000313" key="5">
    <source>
        <dbReference type="EMBL" id="KAL1884318.1"/>
    </source>
</evidence>
<reference evidence="5 6" key="1">
    <citation type="journal article" date="2024" name="Commun. Biol.">
        <title>Comparative genomic analysis of thermophilic fungi reveals convergent evolutionary adaptations and gene losses.</title>
        <authorList>
            <person name="Steindorff A.S."/>
            <person name="Aguilar-Pontes M.V."/>
            <person name="Robinson A.J."/>
            <person name="Andreopoulos B."/>
            <person name="LaButti K."/>
            <person name="Kuo A."/>
            <person name="Mondo S."/>
            <person name="Riley R."/>
            <person name="Otillar R."/>
            <person name="Haridas S."/>
            <person name="Lipzen A."/>
            <person name="Grimwood J."/>
            <person name="Schmutz J."/>
            <person name="Clum A."/>
            <person name="Reid I.D."/>
            <person name="Moisan M.C."/>
            <person name="Butler G."/>
            <person name="Nguyen T.T.M."/>
            <person name="Dewar K."/>
            <person name="Conant G."/>
            <person name="Drula E."/>
            <person name="Henrissat B."/>
            <person name="Hansel C."/>
            <person name="Singer S."/>
            <person name="Hutchinson M.I."/>
            <person name="de Vries R.P."/>
            <person name="Natvig D.O."/>
            <person name="Powell A.J."/>
            <person name="Tsang A."/>
            <person name="Grigoriev I.V."/>
        </authorList>
    </citation>
    <scope>NUCLEOTIDE SEQUENCE [LARGE SCALE GENOMIC DNA]</scope>
    <source>
        <strain evidence="5 6">ATCC 24622</strain>
    </source>
</reference>
<gene>
    <name evidence="5" type="ORF">VTK73DRAFT_12</name>
</gene>
<dbReference type="EMBL" id="JAZHXJ010000001">
    <property type="protein sequence ID" value="KAL1884318.1"/>
    <property type="molecule type" value="Genomic_DNA"/>
</dbReference>
<protein>
    <recommendedName>
        <fullName evidence="7">Protein prenyltransferase alpha subunit repeat-containing protein 1</fullName>
    </recommendedName>
</protein>
<keyword evidence="4" id="KW-0677">Repeat</keyword>
<comment type="similarity">
    <text evidence="1">Belongs to the protein prenyltransferase subunit alpha family.</text>
</comment>
<accession>A0ABR3Y7N4</accession>
<dbReference type="Pfam" id="PF01239">
    <property type="entry name" value="PPTA"/>
    <property type="match status" value="1"/>
</dbReference>
<dbReference type="PANTHER" id="PTHR11129:SF3">
    <property type="entry name" value="PROTEIN PRENYLTRANSFERASE ALPHA SUBUNIT REPEAT-CONTAINING PROTEIN 1"/>
    <property type="match status" value="1"/>
</dbReference>
<evidence type="ECO:0008006" key="7">
    <source>
        <dbReference type="Google" id="ProtNLM"/>
    </source>
</evidence>
<keyword evidence="6" id="KW-1185">Reference proteome</keyword>
<evidence type="ECO:0000256" key="3">
    <source>
        <dbReference type="ARBA" id="ARBA00022679"/>
    </source>
</evidence>
<evidence type="ECO:0000256" key="4">
    <source>
        <dbReference type="ARBA" id="ARBA00022737"/>
    </source>
</evidence>
<name>A0ABR3Y7N4_9PEZI</name>
<evidence type="ECO:0000256" key="2">
    <source>
        <dbReference type="ARBA" id="ARBA00022602"/>
    </source>
</evidence>
<proteinExistence type="inferred from homology"/>